<dbReference type="AlphaFoldDB" id="A0A8J6KM98"/>
<dbReference type="Proteomes" id="UP000710432">
    <property type="component" value="Unassembled WGS sequence"/>
</dbReference>
<evidence type="ECO:0000259" key="10">
    <source>
        <dbReference type="Pfam" id="PF21708"/>
    </source>
</evidence>
<keyword evidence="5" id="KW-0325">Glycoprotein</keyword>
<dbReference type="PANTHER" id="PTHR15172:SF1">
    <property type="entry name" value="GALACTOCEREBROSIDASE"/>
    <property type="match status" value="1"/>
</dbReference>
<evidence type="ECO:0000256" key="3">
    <source>
        <dbReference type="ARBA" id="ARBA00023098"/>
    </source>
</evidence>
<dbReference type="InterPro" id="IPR049162">
    <property type="entry name" value="GH59_C"/>
</dbReference>
<gene>
    <name evidence="11" type="ORF">LTLLF_192410</name>
</gene>
<proteinExistence type="predicted"/>
<dbReference type="GO" id="GO:0006683">
    <property type="term" value="P:galactosylceramide catabolic process"/>
    <property type="evidence" value="ECO:0007669"/>
    <property type="project" value="InterPro"/>
</dbReference>
<dbReference type="InterPro" id="IPR049161">
    <property type="entry name" value="GH59_cat"/>
</dbReference>
<dbReference type="Pfam" id="PF02057">
    <property type="entry name" value="Glyco_hydro_59"/>
    <property type="match status" value="1"/>
</dbReference>
<dbReference type="FunFam" id="3.20.20.80:FF:000026">
    <property type="entry name" value="galactocerebrosidase precursor"/>
    <property type="match status" value="1"/>
</dbReference>
<dbReference type="EMBL" id="JAATJU010026000">
    <property type="protein sequence ID" value="KAH0502404.1"/>
    <property type="molecule type" value="Genomic_DNA"/>
</dbReference>
<dbReference type="GO" id="GO:0016020">
    <property type="term" value="C:membrane"/>
    <property type="evidence" value="ECO:0007669"/>
    <property type="project" value="GOC"/>
</dbReference>
<keyword evidence="1 7" id="KW-0732">Signal</keyword>
<dbReference type="SUPFAM" id="SSF51445">
    <property type="entry name" value="(Trans)glycosidases"/>
    <property type="match status" value="1"/>
</dbReference>
<dbReference type="InterPro" id="IPR035394">
    <property type="entry name" value="Glyco_hydro_59_dom"/>
</dbReference>
<sequence>MSAAAAAGSAGRVAVPLLLCALLASSGAYVLDDSDGLGREFDGIGAVSGGGATSRLLVNYPEPFRSEILDYLFKPNFGASLHILKVEIGGDGQTTGLPWSFPGWLGKGFSWPYVNLPLTAYYIVKWILGAKHYHDLDIDYIGELRKMLDYHGLQRVKIIASDNLWEPISSSMLFDRDLWKAVDVIGAHYPGTRTVWNARMTGKKLWSSEDFSTFNNDVGAGCWGRILNQNYINGNMTSTIAWNLVASYYEELPYGRSGLMTAQEPWSGHYVVEAPIWISAHTTQFTQPGWYYLKTVGHLEKGGSYVALTDGLGNLTIIIETMSHKHSMCIRPYLPYYNVSRQLATFTLKGSLLLDSGGSFALELQEDELVTLTTLTTGHKGSYPPPPKSRPFPRSYKDDFNVDYPFFSEAPNFADQTGVFEYYINNEDPGQHRFTLRQVLNQRPITWAADASSTISIIGDYHWTNMTVQCDVYIETPERGGVFIAGRVTKGGILVRTATGVFFWIFANGSYRVTADLGGWITYTSGRADITAKRWYTLSLSIKGYFASGMLDGKVLWENVPVKYSGNGWAAIGTHTFEFAQFDNFHVEAAH</sequence>
<dbReference type="Gene3D" id="2.60.120.560">
    <property type="entry name" value="Exo-inulinase, domain 1"/>
    <property type="match status" value="1"/>
</dbReference>
<dbReference type="Pfam" id="PF17387">
    <property type="entry name" value="Glyco_hydro_59M"/>
    <property type="match status" value="1"/>
</dbReference>
<dbReference type="Gene3D" id="3.20.20.80">
    <property type="entry name" value="Glycosidases"/>
    <property type="match status" value="3"/>
</dbReference>
<evidence type="ECO:0000256" key="6">
    <source>
        <dbReference type="ARBA" id="ARBA00023295"/>
    </source>
</evidence>
<keyword evidence="4" id="KW-1015">Disulfide bond</keyword>
<dbReference type="Pfam" id="PF21708">
    <property type="entry name" value="Glyco_hydro_59_C"/>
    <property type="match status" value="1"/>
</dbReference>
<evidence type="ECO:0000256" key="4">
    <source>
        <dbReference type="ARBA" id="ARBA00023157"/>
    </source>
</evidence>
<comment type="caution">
    <text evidence="11">The sequence shown here is derived from an EMBL/GenBank/DDBJ whole genome shotgun (WGS) entry which is preliminary data.</text>
</comment>
<evidence type="ECO:0000313" key="12">
    <source>
        <dbReference type="Proteomes" id="UP000710432"/>
    </source>
</evidence>
<protein>
    <submittedName>
        <fullName evidence="11">Galactocerebrosidase</fullName>
    </submittedName>
</protein>
<evidence type="ECO:0000256" key="7">
    <source>
        <dbReference type="SAM" id="SignalP"/>
    </source>
</evidence>
<reference evidence="11" key="1">
    <citation type="submission" date="2020-03" db="EMBL/GenBank/DDBJ databases">
        <title>Studies in the Genomics of Life Span.</title>
        <authorList>
            <person name="Glass D."/>
        </authorList>
    </citation>
    <scope>NUCLEOTIDE SEQUENCE</scope>
    <source>
        <strain evidence="11">LTLLF</strain>
        <tissue evidence="11">Muscle</tissue>
    </source>
</reference>
<evidence type="ECO:0000259" key="8">
    <source>
        <dbReference type="Pfam" id="PF02057"/>
    </source>
</evidence>
<dbReference type="GO" id="GO:0005764">
    <property type="term" value="C:lysosome"/>
    <property type="evidence" value="ECO:0007669"/>
    <property type="project" value="TreeGrafter"/>
</dbReference>
<dbReference type="GO" id="GO:0004336">
    <property type="term" value="F:galactosylceramidase activity"/>
    <property type="evidence" value="ECO:0007669"/>
    <property type="project" value="InterPro"/>
</dbReference>
<keyword evidence="2" id="KW-0378">Hydrolase</keyword>
<dbReference type="PANTHER" id="PTHR15172">
    <property type="entry name" value="GALACTOCEREBROSIDASE"/>
    <property type="match status" value="1"/>
</dbReference>
<dbReference type="InterPro" id="IPR001286">
    <property type="entry name" value="Glyco_hydro_59"/>
</dbReference>
<keyword evidence="6" id="KW-0326">Glycosidase</keyword>
<name>A0A8J6KM98_MICOH</name>
<feature type="domain" description="Glycosyl hydrolase family 59 central" evidence="9">
    <location>
        <begin position="292"/>
        <end position="352"/>
    </location>
</feature>
<evidence type="ECO:0000256" key="2">
    <source>
        <dbReference type="ARBA" id="ARBA00022801"/>
    </source>
</evidence>
<dbReference type="FunFam" id="2.60.120.560:FF:000001">
    <property type="entry name" value="galactocerebrosidase precursor"/>
    <property type="match status" value="1"/>
</dbReference>
<evidence type="ECO:0000256" key="1">
    <source>
        <dbReference type="ARBA" id="ARBA00022729"/>
    </source>
</evidence>
<feature type="domain" description="Glycosyl hydrolase family 59 C-terminal lectin" evidence="10">
    <location>
        <begin position="415"/>
        <end position="589"/>
    </location>
</feature>
<accession>A0A8J6KM98</accession>
<evidence type="ECO:0000259" key="9">
    <source>
        <dbReference type="Pfam" id="PF17387"/>
    </source>
</evidence>
<keyword evidence="3" id="KW-0443">Lipid metabolism</keyword>
<evidence type="ECO:0000256" key="5">
    <source>
        <dbReference type="ARBA" id="ARBA00023180"/>
    </source>
</evidence>
<dbReference type="InterPro" id="IPR017853">
    <property type="entry name" value="GH"/>
</dbReference>
<feature type="signal peptide" evidence="7">
    <location>
        <begin position="1"/>
        <end position="28"/>
    </location>
</feature>
<feature type="chain" id="PRO_5035249877" evidence="7">
    <location>
        <begin position="29"/>
        <end position="591"/>
    </location>
</feature>
<feature type="domain" description="Glycosyl hydrolase family 59 catalytic" evidence="8">
    <location>
        <begin position="95"/>
        <end position="284"/>
    </location>
</feature>
<organism evidence="11 12">
    <name type="scientific">Microtus ochrogaster</name>
    <name type="common">Prairie vole</name>
    <dbReference type="NCBI Taxonomy" id="79684"/>
    <lineage>
        <taxon>Eukaryota</taxon>
        <taxon>Metazoa</taxon>
        <taxon>Chordata</taxon>
        <taxon>Craniata</taxon>
        <taxon>Vertebrata</taxon>
        <taxon>Euteleostomi</taxon>
        <taxon>Mammalia</taxon>
        <taxon>Eutheria</taxon>
        <taxon>Euarchontoglires</taxon>
        <taxon>Glires</taxon>
        <taxon>Rodentia</taxon>
        <taxon>Myomorpha</taxon>
        <taxon>Muroidea</taxon>
        <taxon>Cricetidae</taxon>
        <taxon>Arvicolinae</taxon>
        <taxon>Microtus</taxon>
    </lineage>
</organism>
<evidence type="ECO:0000313" key="11">
    <source>
        <dbReference type="EMBL" id="KAH0502404.1"/>
    </source>
</evidence>